<dbReference type="PANTHER" id="PTHR12526:SF630">
    <property type="entry name" value="GLYCOSYLTRANSFERASE"/>
    <property type="match status" value="1"/>
</dbReference>
<dbReference type="Gene3D" id="3.40.50.2000">
    <property type="entry name" value="Glycogen Phosphorylase B"/>
    <property type="match status" value="2"/>
</dbReference>
<dbReference type="NCBIfam" id="TIGR03088">
    <property type="entry name" value="stp2"/>
    <property type="match status" value="1"/>
</dbReference>
<dbReference type="InterPro" id="IPR017522">
    <property type="entry name" value="Sugar_tfrase_PEP-CTERM_Stp2"/>
</dbReference>
<evidence type="ECO:0000313" key="3">
    <source>
        <dbReference type="Proteomes" id="UP001365405"/>
    </source>
</evidence>
<reference evidence="2 3" key="1">
    <citation type="submission" date="2024-04" db="EMBL/GenBank/DDBJ databases">
        <title>Novel species of the genus Ideonella isolated from streams.</title>
        <authorList>
            <person name="Lu H."/>
        </authorList>
    </citation>
    <scope>NUCLEOTIDE SEQUENCE [LARGE SCALE GENOMIC DNA]</scope>
    <source>
        <strain evidence="2 3">DXS22W</strain>
    </source>
</reference>
<dbReference type="EMBL" id="JBBUTH010000011">
    <property type="protein sequence ID" value="MEK8053334.1"/>
    <property type="molecule type" value="Genomic_DNA"/>
</dbReference>
<dbReference type="SUPFAM" id="SSF53756">
    <property type="entry name" value="UDP-Glycosyltransferase/glycogen phosphorylase"/>
    <property type="match status" value="1"/>
</dbReference>
<feature type="domain" description="Glycosyltransferase subfamily 4-like N-terminal" evidence="1">
    <location>
        <begin position="23"/>
        <end position="183"/>
    </location>
</feature>
<name>A0ABU9CND6_9BURK</name>
<dbReference type="Pfam" id="PF13439">
    <property type="entry name" value="Glyco_transf_4"/>
    <property type="match status" value="1"/>
</dbReference>
<sequence>MGTSIAPGQAPLVVHVVYRFDTGGLENGVVNLINHMPAGAYRHAVVALTEVAEGFARRVRRSDVEFVSLHKPPGHGAKLYPRLVRLLRQMRPAVLHTRNLAALECQVPGTWVGVPARVHGEHGRDVEDLDGSSRRHQWMRRIYSPFVHQYVALSQDLTAYLTDKVRIAPGRVNQVYNGVDISRFAPAGAGTPRALGCPFGGDDLFVLGTVGRMQTVKAQTDLARAFVRALELQPAARDRLRLVMVGEGPLRAEAQSVLDQAGVANLAWLPGERADVPDVMRALDCFVLPSLAEGISNTILEAMACRLPVVATAVGGNAELVQHERTGLVVPAGDVDAMARAMLTLAADRRRASGWGLAGRERVEREFSLQAMVVAYQALYDRLLARQTTHA</sequence>
<keyword evidence="3" id="KW-1185">Reference proteome</keyword>
<organism evidence="2 3">
    <name type="scientific">Pseudaquabacterium inlustre</name>
    <dbReference type="NCBI Taxonomy" id="2984192"/>
    <lineage>
        <taxon>Bacteria</taxon>
        <taxon>Pseudomonadati</taxon>
        <taxon>Pseudomonadota</taxon>
        <taxon>Betaproteobacteria</taxon>
        <taxon>Burkholderiales</taxon>
        <taxon>Sphaerotilaceae</taxon>
        <taxon>Pseudaquabacterium</taxon>
    </lineage>
</organism>
<gene>
    <name evidence="2" type="ORF">AACH10_23965</name>
</gene>
<dbReference type="RefSeq" id="WP_341413075.1">
    <property type="nucleotide sequence ID" value="NZ_JBBUTH010000011.1"/>
</dbReference>
<dbReference type="InterPro" id="IPR028098">
    <property type="entry name" value="Glyco_trans_4-like_N"/>
</dbReference>
<accession>A0ABU9CND6</accession>
<evidence type="ECO:0000259" key="1">
    <source>
        <dbReference type="Pfam" id="PF13439"/>
    </source>
</evidence>
<dbReference type="Pfam" id="PF13692">
    <property type="entry name" value="Glyco_trans_1_4"/>
    <property type="match status" value="1"/>
</dbReference>
<evidence type="ECO:0000313" key="2">
    <source>
        <dbReference type="EMBL" id="MEK8053334.1"/>
    </source>
</evidence>
<proteinExistence type="predicted"/>
<comment type="caution">
    <text evidence="2">The sequence shown here is derived from an EMBL/GenBank/DDBJ whole genome shotgun (WGS) entry which is preliminary data.</text>
</comment>
<dbReference type="Proteomes" id="UP001365405">
    <property type="component" value="Unassembled WGS sequence"/>
</dbReference>
<protein>
    <submittedName>
        <fullName evidence="2">TIGR03088 family PEP-CTERM/XrtA system glycosyltransferase</fullName>
    </submittedName>
</protein>
<dbReference type="PANTHER" id="PTHR12526">
    <property type="entry name" value="GLYCOSYLTRANSFERASE"/>
    <property type="match status" value="1"/>
</dbReference>